<organism evidence="1">
    <name type="scientific">Streptomyces sp. NBC_00008</name>
    <dbReference type="NCBI Taxonomy" id="2903610"/>
    <lineage>
        <taxon>Bacteria</taxon>
        <taxon>Bacillati</taxon>
        <taxon>Actinomycetota</taxon>
        <taxon>Actinomycetes</taxon>
        <taxon>Kitasatosporales</taxon>
        <taxon>Streptomycetaceae</taxon>
        <taxon>Streptomyces</taxon>
    </lineage>
</organism>
<proteinExistence type="predicted"/>
<reference evidence="1" key="1">
    <citation type="submission" date="2022-10" db="EMBL/GenBank/DDBJ databases">
        <title>The complete genomes of actinobacterial strains from the NBC collection.</title>
        <authorList>
            <person name="Joergensen T.S."/>
            <person name="Alvarez Arevalo M."/>
            <person name="Sterndorff E.B."/>
            <person name="Faurdal D."/>
            <person name="Vuksanovic O."/>
            <person name="Mourched A.-S."/>
            <person name="Charusanti P."/>
            <person name="Shaw S."/>
            <person name="Blin K."/>
            <person name="Weber T."/>
        </authorList>
    </citation>
    <scope>NUCLEOTIDE SEQUENCE</scope>
    <source>
        <strain evidence="1">NBC_00008</strain>
    </source>
</reference>
<evidence type="ECO:0000313" key="1">
    <source>
        <dbReference type="EMBL" id="WTW70101.1"/>
    </source>
</evidence>
<dbReference type="EMBL" id="CP108313">
    <property type="protein sequence ID" value="WTW70101.1"/>
    <property type="molecule type" value="Genomic_DNA"/>
</dbReference>
<accession>A0AAU2VRC0</accession>
<gene>
    <name evidence="1" type="ORF">OG398_18415</name>
</gene>
<dbReference type="AlphaFoldDB" id="A0AAU2VRC0"/>
<sequence>MAAEEIQQDVIRAAAQAIVIEAVRAYVEEIHSRGRVDFTDAGRMVGHLMSAEVLLMNVAQAFAPTD</sequence>
<protein>
    <submittedName>
        <fullName evidence="1">Uncharacterized protein</fullName>
    </submittedName>
</protein>
<name>A0AAU2VRC0_9ACTN</name>